<dbReference type="OrthoDB" id="3519933at2759"/>
<dbReference type="GO" id="GO:0016491">
    <property type="term" value="F:oxidoreductase activity"/>
    <property type="evidence" value="ECO:0007669"/>
    <property type="project" value="UniProtKB-KW"/>
</dbReference>
<dbReference type="SUPFAM" id="SSF51905">
    <property type="entry name" value="FAD/NAD(P)-binding domain"/>
    <property type="match status" value="2"/>
</dbReference>
<dbReference type="InterPro" id="IPR036188">
    <property type="entry name" value="FAD/NAD-bd_sf"/>
</dbReference>
<accession>A0A6A6U624</accession>
<comment type="similarity">
    <text evidence="3">Belongs to the lysine N(6)-hydroxylase/L-ornithine N(5)-oxygenase family.</text>
</comment>
<keyword evidence="12" id="KW-1185">Reference proteome</keyword>
<evidence type="ECO:0000256" key="8">
    <source>
        <dbReference type="ARBA" id="ARBA00023002"/>
    </source>
</evidence>
<dbReference type="Proteomes" id="UP000799302">
    <property type="component" value="Unassembled WGS sequence"/>
</dbReference>
<evidence type="ECO:0000256" key="6">
    <source>
        <dbReference type="ARBA" id="ARBA00022827"/>
    </source>
</evidence>
<evidence type="ECO:0000313" key="11">
    <source>
        <dbReference type="EMBL" id="KAF2667096.1"/>
    </source>
</evidence>
<evidence type="ECO:0000256" key="4">
    <source>
        <dbReference type="ARBA" id="ARBA00012881"/>
    </source>
</evidence>
<evidence type="ECO:0000256" key="10">
    <source>
        <dbReference type="ARBA" id="ARBA00049248"/>
    </source>
</evidence>
<keyword evidence="5" id="KW-0285">Flavoprotein</keyword>
<dbReference type="PANTHER" id="PTHR42802:SF1">
    <property type="entry name" value="L-ORNITHINE N(5)-MONOOXYGENASE"/>
    <property type="match status" value="1"/>
</dbReference>
<evidence type="ECO:0000256" key="9">
    <source>
        <dbReference type="ARBA" id="ARBA00047598"/>
    </source>
</evidence>
<name>A0A6A6U624_9PEZI</name>
<dbReference type="Pfam" id="PF13434">
    <property type="entry name" value="Lys_Orn_oxgnase"/>
    <property type="match status" value="1"/>
</dbReference>
<dbReference type="EMBL" id="MU004238">
    <property type="protein sequence ID" value="KAF2667096.1"/>
    <property type="molecule type" value="Genomic_DNA"/>
</dbReference>
<dbReference type="PANTHER" id="PTHR42802">
    <property type="entry name" value="MONOOXYGENASE"/>
    <property type="match status" value="1"/>
</dbReference>
<comment type="catalytic activity">
    <reaction evidence="10">
        <text>L-ornithine + NADH + O2 = N(5)-hydroxy-L-ornithine + NAD(+) + H2O</text>
        <dbReference type="Rhea" id="RHEA:41512"/>
        <dbReference type="ChEBI" id="CHEBI:15377"/>
        <dbReference type="ChEBI" id="CHEBI:15379"/>
        <dbReference type="ChEBI" id="CHEBI:46911"/>
        <dbReference type="ChEBI" id="CHEBI:57540"/>
        <dbReference type="ChEBI" id="CHEBI:57945"/>
        <dbReference type="ChEBI" id="CHEBI:78275"/>
        <dbReference type="EC" id="1.14.13.196"/>
    </reaction>
</comment>
<reference evidence="11" key="1">
    <citation type="journal article" date="2020" name="Stud. Mycol.">
        <title>101 Dothideomycetes genomes: a test case for predicting lifestyles and emergence of pathogens.</title>
        <authorList>
            <person name="Haridas S."/>
            <person name="Albert R."/>
            <person name="Binder M."/>
            <person name="Bloem J."/>
            <person name="Labutti K."/>
            <person name="Salamov A."/>
            <person name="Andreopoulos B."/>
            <person name="Baker S."/>
            <person name="Barry K."/>
            <person name="Bills G."/>
            <person name="Bluhm B."/>
            <person name="Cannon C."/>
            <person name="Castanera R."/>
            <person name="Culley D."/>
            <person name="Daum C."/>
            <person name="Ezra D."/>
            <person name="Gonzalez J."/>
            <person name="Henrissat B."/>
            <person name="Kuo A."/>
            <person name="Liang C."/>
            <person name="Lipzen A."/>
            <person name="Lutzoni F."/>
            <person name="Magnuson J."/>
            <person name="Mondo S."/>
            <person name="Nolan M."/>
            <person name="Ohm R."/>
            <person name="Pangilinan J."/>
            <person name="Park H.-J."/>
            <person name="Ramirez L."/>
            <person name="Alfaro M."/>
            <person name="Sun H."/>
            <person name="Tritt A."/>
            <person name="Yoshinaga Y."/>
            <person name="Zwiers L.-H."/>
            <person name="Turgeon B."/>
            <person name="Goodwin S."/>
            <person name="Spatafora J."/>
            <person name="Crous P."/>
            <person name="Grigoriev I."/>
        </authorList>
    </citation>
    <scope>NUCLEOTIDE SEQUENCE</scope>
    <source>
        <strain evidence="11">CBS 115976</strain>
    </source>
</reference>
<evidence type="ECO:0000313" key="12">
    <source>
        <dbReference type="Proteomes" id="UP000799302"/>
    </source>
</evidence>
<keyword evidence="6" id="KW-0274">FAD</keyword>
<dbReference type="GO" id="GO:0006879">
    <property type="term" value="P:intracellular iron ion homeostasis"/>
    <property type="evidence" value="ECO:0007669"/>
    <property type="project" value="TreeGrafter"/>
</dbReference>
<evidence type="ECO:0000256" key="3">
    <source>
        <dbReference type="ARBA" id="ARBA00007588"/>
    </source>
</evidence>
<dbReference type="PRINTS" id="PR00368">
    <property type="entry name" value="FADPNR"/>
</dbReference>
<dbReference type="EC" id="1.14.13.196" evidence="4"/>
<keyword evidence="8" id="KW-0560">Oxidoreductase</keyword>
<comment type="catalytic activity">
    <reaction evidence="9">
        <text>L-ornithine + NADPH + O2 = N(5)-hydroxy-L-ornithine + NADP(+) + H2O</text>
        <dbReference type="Rhea" id="RHEA:41508"/>
        <dbReference type="ChEBI" id="CHEBI:15377"/>
        <dbReference type="ChEBI" id="CHEBI:15379"/>
        <dbReference type="ChEBI" id="CHEBI:46911"/>
        <dbReference type="ChEBI" id="CHEBI:57783"/>
        <dbReference type="ChEBI" id="CHEBI:58349"/>
        <dbReference type="ChEBI" id="CHEBI:78275"/>
        <dbReference type="EC" id="1.14.13.196"/>
    </reaction>
</comment>
<comment type="cofactor">
    <cofactor evidence="1">
        <name>FAD</name>
        <dbReference type="ChEBI" id="CHEBI:57692"/>
    </cofactor>
</comment>
<gene>
    <name evidence="11" type="ORF">BT63DRAFT_329144</name>
</gene>
<dbReference type="Gene3D" id="3.50.50.60">
    <property type="entry name" value="FAD/NAD(P)-binding domain"/>
    <property type="match status" value="1"/>
</dbReference>
<evidence type="ECO:0000256" key="1">
    <source>
        <dbReference type="ARBA" id="ARBA00001974"/>
    </source>
</evidence>
<organism evidence="11 12">
    <name type="scientific">Microthyrium microscopicum</name>
    <dbReference type="NCBI Taxonomy" id="703497"/>
    <lineage>
        <taxon>Eukaryota</taxon>
        <taxon>Fungi</taxon>
        <taxon>Dikarya</taxon>
        <taxon>Ascomycota</taxon>
        <taxon>Pezizomycotina</taxon>
        <taxon>Dothideomycetes</taxon>
        <taxon>Dothideomycetes incertae sedis</taxon>
        <taxon>Microthyriales</taxon>
        <taxon>Microthyriaceae</taxon>
        <taxon>Microthyrium</taxon>
    </lineage>
</organism>
<evidence type="ECO:0000256" key="7">
    <source>
        <dbReference type="ARBA" id="ARBA00022857"/>
    </source>
</evidence>
<dbReference type="AlphaFoldDB" id="A0A6A6U624"/>
<dbReference type="InterPro" id="IPR025700">
    <property type="entry name" value="Lys/Orn_oxygenase"/>
</dbReference>
<protein>
    <recommendedName>
        <fullName evidence="4">L-ornithine N(5)-monooxygenase [NAD(P)H]</fullName>
        <ecNumber evidence="4">1.14.13.196</ecNumber>
    </recommendedName>
</protein>
<proteinExistence type="inferred from homology"/>
<evidence type="ECO:0000256" key="5">
    <source>
        <dbReference type="ARBA" id="ARBA00022630"/>
    </source>
</evidence>
<sequence>MANMFSPLHAAFDECTTNTGDSRAIPGFIPQLDSFPDDELFDLIVAGFGPAALAIAIALHDSLEQSNGNGITGRQPRVLFLEKQASFAWHAGMLIPGAKMQISFIKDMATLRNPLSKFTFLNYLHNNKRMVEFSNLNTFLPTREEFEDYLGWCACHFQDVVRYGEKVESIIPPDRLSSTLDHLTVQSRSESGEMFTRRAKHVVVAIGGYPDIPQPFKSSPHSRYIHSSQYNHNIAKYLPDPKAAYSVAVVGGGQSAAEIFHDLHARYPASKTCLLLRGSALRPSDDSPFVNEIFDPDRIARFFDSPSDVRAAIRNSNRNTNYGVVRQELLEELYATMFLQRINTGVDQDAWQHRIMRGTRIHHVDFADPGRLAIDLEYASDVASHPTRQTVPFDLVIFATGYRHDGYQKLLEPLTEVFGPTDQWAKASKDYRVLLPGSARNDCGVWLQGCNEATHGLADTLLSGLAVRGGQLVQSIFGESQKPAQARL</sequence>
<keyword evidence="7" id="KW-0521">NADP</keyword>
<evidence type="ECO:0000256" key="2">
    <source>
        <dbReference type="ARBA" id="ARBA00004924"/>
    </source>
</evidence>
<comment type="pathway">
    <text evidence="2">Siderophore biosynthesis.</text>
</comment>